<comment type="caution">
    <text evidence="7">The sequence shown here is derived from an EMBL/GenBank/DDBJ whole genome shotgun (WGS) entry which is preliminary data.</text>
</comment>
<feature type="transmembrane region" description="Helical" evidence="6">
    <location>
        <begin position="35"/>
        <end position="55"/>
    </location>
</feature>
<feature type="transmembrane region" description="Helical" evidence="6">
    <location>
        <begin position="240"/>
        <end position="258"/>
    </location>
</feature>
<feature type="transmembrane region" description="Helical" evidence="6">
    <location>
        <begin position="171"/>
        <end position="192"/>
    </location>
</feature>
<feature type="transmembrane region" description="Helical" evidence="6">
    <location>
        <begin position="335"/>
        <end position="359"/>
    </location>
</feature>
<evidence type="ECO:0000256" key="3">
    <source>
        <dbReference type="ARBA" id="ARBA00022692"/>
    </source>
</evidence>
<evidence type="ECO:0000313" key="7">
    <source>
        <dbReference type="EMBL" id="ENV81938.1"/>
    </source>
</evidence>
<keyword evidence="5 6" id="KW-0472">Membrane</keyword>
<dbReference type="InterPro" id="IPR024371">
    <property type="entry name" value="AcetylCoA_trans_1-like"/>
</dbReference>
<evidence type="ECO:0000256" key="1">
    <source>
        <dbReference type="ARBA" id="ARBA00004141"/>
    </source>
</evidence>
<evidence type="ECO:0000313" key="8">
    <source>
        <dbReference type="Proteomes" id="UP000018460"/>
    </source>
</evidence>
<evidence type="ECO:0000256" key="4">
    <source>
        <dbReference type="ARBA" id="ARBA00022989"/>
    </source>
</evidence>
<dbReference type="PATRIC" id="fig|1120925.3.peg.2517"/>
<sequence length="434" mass="47976">MLQMRNVYLLLFSLYWAQGLPVGFMTHALPVVLRAQGVSLAHIGGFGLLMLPWSIKIFWAPWVDRIGSAKQGHYRSWIIPAQLLTVFVLIGLSFLPIQALNQPLYLLVFFAVLLSMNLIGATQDVATDGLAVNILKGEQQHWGNTFQVVGSRLGFIVGGGAILWALDWLQWQPTFLILAGLVLINTWPVLIYEEAPRTSAIAHDVSALMNAQQPAPLQQKWAEIRHYLGYFVESAELRRWLWVLITFKVADGLAGPILKPLMVDMGLSFSQIGVYVSMLGAAAALAGAGLAGIALKYCSRFQALLIFSMLKVCSLAAYAWLAWQYDTQQSVPPRVIYAINALEDTVSAMLLVVMLTVVMQYSRRHLAATDFTFHVSLLATVSGVLYSLSGIAADALGYSNYLIIITLIAAVCLIPIYRWGRCIFKTRELTEPAE</sequence>
<dbReference type="InterPro" id="IPR036259">
    <property type="entry name" value="MFS_trans_sf"/>
</dbReference>
<dbReference type="CDD" id="cd17485">
    <property type="entry name" value="MFS_MFSD3"/>
    <property type="match status" value="1"/>
</dbReference>
<name>N9DN96_9GAMM</name>
<dbReference type="Proteomes" id="UP000018460">
    <property type="component" value="Unassembled WGS sequence"/>
</dbReference>
<dbReference type="PANTHER" id="PTHR12778:SF10">
    <property type="entry name" value="MAJOR FACILITATOR SUPERFAMILY DOMAIN-CONTAINING PROTEIN 3"/>
    <property type="match status" value="1"/>
</dbReference>
<evidence type="ECO:0000256" key="5">
    <source>
        <dbReference type="ARBA" id="ARBA00023136"/>
    </source>
</evidence>
<feature type="transmembrane region" description="Helical" evidence="6">
    <location>
        <begin position="371"/>
        <end position="392"/>
    </location>
</feature>
<feature type="transmembrane region" description="Helical" evidence="6">
    <location>
        <begin position="142"/>
        <end position="165"/>
    </location>
</feature>
<dbReference type="GO" id="GO:0008521">
    <property type="term" value="F:acetyl-CoA transmembrane transporter activity"/>
    <property type="evidence" value="ECO:0007669"/>
    <property type="project" value="InterPro"/>
</dbReference>
<keyword evidence="4 6" id="KW-1133">Transmembrane helix</keyword>
<protein>
    <recommendedName>
        <fullName evidence="9">Major facilitator superfamily (MFS) profile domain-containing protein</fullName>
    </recommendedName>
</protein>
<keyword evidence="2" id="KW-0813">Transport</keyword>
<gene>
    <name evidence="7" type="ORF">F941_02382</name>
</gene>
<feature type="transmembrane region" description="Helical" evidence="6">
    <location>
        <begin position="398"/>
        <end position="417"/>
    </location>
</feature>
<dbReference type="SUPFAM" id="SSF103473">
    <property type="entry name" value="MFS general substrate transporter"/>
    <property type="match status" value="1"/>
</dbReference>
<dbReference type="Gene3D" id="1.20.1250.20">
    <property type="entry name" value="MFS general substrate transporter like domains"/>
    <property type="match status" value="1"/>
</dbReference>
<comment type="subcellular location">
    <subcellularLocation>
        <location evidence="1">Membrane</location>
        <topology evidence="1">Multi-pass membrane protein</topology>
    </subcellularLocation>
</comment>
<dbReference type="GO" id="GO:0035348">
    <property type="term" value="P:acetyl-CoA transmembrane transport"/>
    <property type="evidence" value="ECO:0007669"/>
    <property type="project" value="InterPro"/>
</dbReference>
<dbReference type="EMBL" id="APQD01000019">
    <property type="protein sequence ID" value="ENV81938.1"/>
    <property type="molecule type" value="Genomic_DNA"/>
</dbReference>
<organism evidence="7 8">
    <name type="scientific">Acinetobacter bouvetii DSM 14964 = CIP 107468</name>
    <dbReference type="NCBI Taxonomy" id="1120925"/>
    <lineage>
        <taxon>Bacteria</taxon>
        <taxon>Pseudomonadati</taxon>
        <taxon>Pseudomonadota</taxon>
        <taxon>Gammaproteobacteria</taxon>
        <taxon>Moraxellales</taxon>
        <taxon>Moraxellaceae</taxon>
        <taxon>Acinetobacter</taxon>
    </lineage>
</organism>
<feature type="transmembrane region" description="Helical" evidence="6">
    <location>
        <begin position="103"/>
        <end position="121"/>
    </location>
</feature>
<evidence type="ECO:0000256" key="6">
    <source>
        <dbReference type="SAM" id="Phobius"/>
    </source>
</evidence>
<dbReference type="Pfam" id="PF13000">
    <property type="entry name" value="Acatn"/>
    <property type="match status" value="1"/>
</dbReference>
<dbReference type="PANTHER" id="PTHR12778">
    <property type="entry name" value="SOLUTE CARRIER FAMILY 33 ACETYL-COA TRANSPORTER -RELATED"/>
    <property type="match status" value="1"/>
</dbReference>
<dbReference type="AlphaFoldDB" id="N9DN96"/>
<keyword evidence="3 6" id="KW-0812">Transmembrane</keyword>
<proteinExistence type="predicted"/>
<dbReference type="InterPro" id="IPR004752">
    <property type="entry name" value="AmpG_permease/AT-1"/>
</dbReference>
<accession>N9DN96</accession>
<dbReference type="GO" id="GO:0016020">
    <property type="term" value="C:membrane"/>
    <property type="evidence" value="ECO:0007669"/>
    <property type="project" value="UniProtKB-SubCell"/>
</dbReference>
<evidence type="ECO:0008006" key="9">
    <source>
        <dbReference type="Google" id="ProtNLM"/>
    </source>
</evidence>
<feature type="transmembrane region" description="Helical" evidence="6">
    <location>
        <begin position="303"/>
        <end position="323"/>
    </location>
</feature>
<evidence type="ECO:0000256" key="2">
    <source>
        <dbReference type="ARBA" id="ARBA00022448"/>
    </source>
</evidence>
<dbReference type="eggNOG" id="COG2271">
    <property type="taxonomic scope" value="Bacteria"/>
</dbReference>
<feature type="transmembrane region" description="Helical" evidence="6">
    <location>
        <begin position="270"/>
        <end position="291"/>
    </location>
</feature>
<feature type="transmembrane region" description="Helical" evidence="6">
    <location>
        <begin position="76"/>
        <end position="97"/>
    </location>
</feature>
<keyword evidence="8" id="KW-1185">Reference proteome</keyword>
<reference evidence="7 8" key="1">
    <citation type="submission" date="2013-02" db="EMBL/GenBank/DDBJ databases">
        <title>The Genome Sequence of Acinetobacter bouvetii CIP 107468.</title>
        <authorList>
            <consortium name="The Broad Institute Genome Sequencing Platform"/>
            <consortium name="The Broad Institute Genome Sequencing Center for Infectious Disease"/>
            <person name="Cerqueira G."/>
            <person name="Feldgarden M."/>
            <person name="Courvalin P."/>
            <person name="Perichon B."/>
            <person name="Grillot-Courvalin C."/>
            <person name="Clermont D."/>
            <person name="Rocha E."/>
            <person name="Yoon E.-J."/>
            <person name="Nemec A."/>
            <person name="Walker B."/>
            <person name="Young S.K."/>
            <person name="Zeng Q."/>
            <person name="Gargeya S."/>
            <person name="Fitzgerald M."/>
            <person name="Haas B."/>
            <person name="Abouelleil A."/>
            <person name="Alvarado L."/>
            <person name="Arachchi H.M."/>
            <person name="Berlin A.M."/>
            <person name="Chapman S.B."/>
            <person name="Dewar J."/>
            <person name="Goldberg J."/>
            <person name="Griggs A."/>
            <person name="Gujja S."/>
            <person name="Hansen M."/>
            <person name="Howarth C."/>
            <person name="Imamovic A."/>
            <person name="Larimer J."/>
            <person name="McCowan C."/>
            <person name="Murphy C."/>
            <person name="Neiman D."/>
            <person name="Pearson M."/>
            <person name="Priest M."/>
            <person name="Roberts A."/>
            <person name="Saif S."/>
            <person name="Shea T."/>
            <person name="Sisk P."/>
            <person name="Sykes S."/>
            <person name="Wortman J."/>
            <person name="Nusbaum C."/>
            <person name="Birren B."/>
        </authorList>
    </citation>
    <scope>NUCLEOTIDE SEQUENCE [LARGE SCALE GENOMIC DNA]</scope>
    <source>
        <strain evidence="7 8">CIP 107468</strain>
    </source>
</reference>
<dbReference type="OrthoDB" id="9787815at2"/>